<name>A0A7C3CFK6_9BACT</name>
<dbReference type="GO" id="GO:0009029">
    <property type="term" value="F:lipid-A 4'-kinase activity"/>
    <property type="evidence" value="ECO:0007669"/>
    <property type="project" value="UniProtKB-UniRule"/>
</dbReference>
<dbReference type="SUPFAM" id="SSF52540">
    <property type="entry name" value="P-loop containing nucleoside triphosphate hydrolases"/>
    <property type="match status" value="1"/>
</dbReference>
<feature type="binding site" evidence="13">
    <location>
        <begin position="56"/>
        <end position="63"/>
    </location>
    <ligand>
        <name>ATP</name>
        <dbReference type="ChEBI" id="CHEBI:30616"/>
    </ligand>
</feature>
<keyword evidence="7 13" id="KW-0808">Transferase</keyword>
<evidence type="ECO:0000256" key="10">
    <source>
        <dbReference type="ARBA" id="ARBA00022840"/>
    </source>
</evidence>
<dbReference type="EC" id="2.7.1.130" evidence="3 13"/>
<evidence type="ECO:0000256" key="3">
    <source>
        <dbReference type="ARBA" id="ARBA00012071"/>
    </source>
</evidence>
<dbReference type="GO" id="GO:0009245">
    <property type="term" value="P:lipid A biosynthetic process"/>
    <property type="evidence" value="ECO:0007669"/>
    <property type="project" value="UniProtKB-UniRule"/>
</dbReference>
<comment type="function">
    <text evidence="1 13">Transfers the gamma-phosphate of ATP to the 4'-position of a tetraacyldisaccharide 1-phosphate intermediate (termed DS-1-P) to form tetraacyldisaccharide 1,4'-bis-phosphate (lipid IVA).</text>
</comment>
<evidence type="ECO:0000256" key="8">
    <source>
        <dbReference type="ARBA" id="ARBA00022741"/>
    </source>
</evidence>
<dbReference type="InterPro" id="IPR003758">
    <property type="entry name" value="LpxK"/>
</dbReference>
<dbReference type="Proteomes" id="UP000886043">
    <property type="component" value="Unassembled WGS sequence"/>
</dbReference>
<evidence type="ECO:0000256" key="7">
    <source>
        <dbReference type="ARBA" id="ARBA00022679"/>
    </source>
</evidence>
<keyword evidence="10 13" id="KW-0067">ATP-binding</keyword>
<evidence type="ECO:0000256" key="12">
    <source>
        <dbReference type="ARBA" id="ARBA00029757"/>
    </source>
</evidence>
<evidence type="ECO:0000256" key="2">
    <source>
        <dbReference type="ARBA" id="ARBA00004870"/>
    </source>
</evidence>
<sequence length="353" mass="39275">MIPRFLVSFWMRARPALWPLSLLYGAGVRLRFSLYRHGLLSRTHPGVPSIAIGNLSLGGEGKTPLTLTLAEFFRALGFSPVVILRGYGGRARAPLVVSDGEGPLVSPDTCGEEAYLYGLRLRGVPVVVGRDRVRAAELARSRFSPDLLLFDDAFQHLRVRADFYFLVVSALKDPFRERLFPAGELREPVEALRRAQAVFITRANLAPERARALARRFQTYGLPVHLIPFEPGPLVHLGPSGFQPYTGLRPRRVVAFCGLGDPENFRQTLLERGFQLLHLAVFPDHHRYRAGEIQKLAERAHRLGAEALITTEKDLVKIPPFSGPVPLLALSLLVRFPRETLNWLSGLLPGSSS</sequence>
<dbReference type="Pfam" id="PF02606">
    <property type="entry name" value="LpxK"/>
    <property type="match status" value="1"/>
</dbReference>
<evidence type="ECO:0000256" key="6">
    <source>
        <dbReference type="ARBA" id="ARBA00022556"/>
    </source>
</evidence>
<dbReference type="EMBL" id="DRMH01000035">
    <property type="protein sequence ID" value="HFC97450.1"/>
    <property type="molecule type" value="Genomic_DNA"/>
</dbReference>
<dbReference type="NCBIfam" id="TIGR00682">
    <property type="entry name" value="lpxK"/>
    <property type="match status" value="1"/>
</dbReference>
<keyword evidence="5 13" id="KW-0444">Lipid biosynthesis</keyword>
<dbReference type="InterPro" id="IPR027417">
    <property type="entry name" value="P-loop_NTPase"/>
</dbReference>
<keyword evidence="6 13" id="KW-0441">Lipid A biosynthesis</keyword>
<evidence type="ECO:0000256" key="9">
    <source>
        <dbReference type="ARBA" id="ARBA00022777"/>
    </source>
</evidence>
<reference evidence="14" key="1">
    <citation type="journal article" date="2020" name="mSystems">
        <title>Genome- and Community-Level Interaction Insights into Carbon Utilization and Element Cycling Functions of Hydrothermarchaeota in Hydrothermal Sediment.</title>
        <authorList>
            <person name="Zhou Z."/>
            <person name="Liu Y."/>
            <person name="Xu W."/>
            <person name="Pan J."/>
            <person name="Luo Z.H."/>
            <person name="Li M."/>
        </authorList>
    </citation>
    <scope>NUCLEOTIDE SEQUENCE [LARGE SCALE GENOMIC DNA]</scope>
    <source>
        <strain evidence="14">HyVt-483</strain>
    </source>
</reference>
<accession>A0A7C3CFK6</accession>
<evidence type="ECO:0000256" key="11">
    <source>
        <dbReference type="ARBA" id="ARBA00023098"/>
    </source>
</evidence>
<comment type="caution">
    <text evidence="14">The sequence shown here is derived from an EMBL/GenBank/DDBJ whole genome shotgun (WGS) entry which is preliminary data.</text>
</comment>
<comment type="pathway">
    <text evidence="2 13">Glycolipid biosynthesis; lipid IV(A) biosynthesis; lipid IV(A) from (3R)-3-hydroxytetradecanoyl-[acyl-carrier-protein] and UDP-N-acetyl-alpha-D-glucosamine: step 6/6.</text>
</comment>
<dbReference type="AlphaFoldDB" id="A0A7C3CFK6"/>
<comment type="catalytic activity">
    <reaction evidence="13">
        <text>a lipid A disaccharide + ATP = a lipid IVA + ADP + H(+)</text>
        <dbReference type="Rhea" id="RHEA:67840"/>
        <dbReference type="ChEBI" id="CHEBI:15378"/>
        <dbReference type="ChEBI" id="CHEBI:30616"/>
        <dbReference type="ChEBI" id="CHEBI:176343"/>
        <dbReference type="ChEBI" id="CHEBI:176425"/>
        <dbReference type="ChEBI" id="CHEBI:456216"/>
        <dbReference type="EC" id="2.7.1.130"/>
    </reaction>
</comment>
<keyword evidence="9 13" id="KW-0418">Kinase</keyword>
<keyword evidence="11 13" id="KW-0443">Lipid metabolism</keyword>
<evidence type="ECO:0000313" key="14">
    <source>
        <dbReference type="EMBL" id="HFC97450.1"/>
    </source>
</evidence>
<dbReference type="HAMAP" id="MF_00409">
    <property type="entry name" value="LpxK"/>
    <property type="match status" value="1"/>
</dbReference>
<organism evidence="14">
    <name type="scientific">Thermosulfurimonas dismutans</name>
    <dbReference type="NCBI Taxonomy" id="999894"/>
    <lineage>
        <taxon>Bacteria</taxon>
        <taxon>Pseudomonadati</taxon>
        <taxon>Thermodesulfobacteriota</taxon>
        <taxon>Thermodesulfobacteria</taxon>
        <taxon>Thermodesulfobacteriales</taxon>
        <taxon>Thermodesulfobacteriaceae</taxon>
        <taxon>Thermosulfurimonas</taxon>
    </lineage>
</organism>
<gene>
    <name evidence="13 14" type="primary">lpxK</name>
    <name evidence="14" type="ORF">ENJ40_03185</name>
</gene>
<dbReference type="GO" id="GO:0005524">
    <property type="term" value="F:ATP binding"/>
    <property type="evidence" value="ECO:0007669"/>
    <property type="project" value="UniProtKB-UniRule"/>
</dbReference>
<dbReference type="UniPathway" id="UPA00359">
    <property type="reaction ID" value="UER00482"/>
</dbReference>
<keyword evidence="8 13" id="KW-0547">Nucleotide-binding</keyword>
<evidence type="ECO:0000256" key="5">
    <source>
        <dbReference type="ARBA" id="ARBA00022516"/>
    </source>
</evidence>
<evidence type="ECO:0000256" key="13">
    <source>
        <dbReference type="HAMAP-Rule" id="MF_00409"/>
    </source>
</evidence>
<dbReference type="GO" id="GO:0009244">
    <property type="term" value="P:lipopolysaccharide core region biosynthetic process"/>
    <property type="evidence" value="ECO:0007669"/>
    <property type="project" value="TreeGrafter"/>
</dbReference>
<evidence type="ECO:0000256" key="4">
    <source>
        <dbReference type="ARBA" id="ARBA00016436"/>
    </source>
</evidence>
<dbReference type="PANTHER" id="PTHR42724:SF1">
    <property type="entry name" value="TETRAACYLDISACCHARIDE 4'-KINASE, MITOCHONDRIAL-RELATED"/>
    <property type="match status" value="1"/>
</dbReference>
<evidence type="ECO:0000256" key="1">
    <source>
        <dbReference type="ARBA" id="ARBA00002274"/>
    </source>
</evidence>
<comment type="similarity">
    <text evidence="13">Belongs to the LpxK family.</text>
</comment>
<proteinExistence type="inferred from homology"/>
<dbReference type="PANTHER" id="PTHR42724">
    <property type="entry name" value="TETRAACYLDISACCHARIDE 4'-KINASE"/>
    <property type="match status" value="1"/>
</dbReference>
<dbReference type="GO" id="GO:0005886">
    <property type="term" value="C:plasma membrane"/>
    <property type="evidence" value="ECO:0007669"/>
    <property type="project" value="TreeGrafter"/>
</dbReference>
<protein>
    <recommendedName>
        <fullName evidence="4 13">Tetraacyldisaccharide 4'-kinase</fullName>
        <ecNumber evidence="3 13">2.7.1.130</ecNumber>
    </recommendedName>
    <alternativeName>
        <fullName evidence="12 13">Lipid A 4'-kinase</fullName>
    </alternativeName>
</protein>